<evidence type="ECO:0000313" key="1">
    <source>
        <dbReference type="EMBL" id="KKN71466.1"/>
    </source>
</evidence>
<proteinExistence type="predicted"/>
<reference evidence="1" key="1">
    <citation type="journal article" date="2015" name="Nature">
        <title>Complex archaea that bridge the gap between prokaryotes and eukaryotes.</title>
        <authorList>
            <person name="Spang A."/>
            <person name="Saw J.H."/>
            <person name="Jorgensen S.L."/>
            <person name="Zaremba-Niedzwiedzka K."/>
            <person name="Martijn J."/>
            <person name="Lind A.E."/>
            <person name="van Eijk R."/>
            <person name="Schleper C."/>
            <person name="Guy L."/>
            <person name="Ettema T.J."/>
        </authorList>
    </citation>
    <scope>NUCLEOTIDE SEQUENCE</scope>
</reference>
<name>A0A0F9VD26_9ZZZZ</name>
<dbReference type="AlphaFoldDB" id="A0A0F9VD26"/>
<accession>A0A0F9VD26</accession>
<organism evidence="1">
    <name type="scientific">marine sediment metagenome</name>
    <dbReference type="NCBI Taxonomy" id="412755"/>
    <lineage>
        <taxon>unclassified sequences</taxon>
        <taxon>metagenomes</taxon>
        <taxon>ecological metagenomes</taxon>
    </lineage>
</organism>
<protein>
    <submittedName>
        <fullName evidence="1">Uncharacterized protein</fullName>
    </submittedName>
</protein>
<comment type="caution">
    <text evidence="1">The sequence shown here is derived from an EMBL/GenBank/DDBJ whole genome shotgun (WGS) entry which is preliminary data.</text>
</comment>
<sequence>MKLQFVWWWRFPTIKFWAYPRSFKQHNALKGKPMFYGLYLGILEIRYFPLRIGKVEDEG</sequence>
<gene>
    <name evidence="1" type="ORF">LCGC14_0420450</name>
</gene>
<dbReference type="EMBL" id="LAZR01000383">
    <property type="protein sequence ID" value="KKN71466.1"/>
    <property type="molecule type" value="Genomic_DNA"/>
</dbReference>